<dbReference type="AlphaFoldDB" id="A0AAQ3AYV5"/>
<gene>
    <name evidence="1" type="ORF">PUN50_09700</name>
</gene>
<organism evidence="1 2">
    <name type="scientific">Vibrio campbellii</name>
    <dbReference type="NCBI Taxonomy" id="680"/>
    <lineage>
        <taxon>Bacteria</taxon>
        <taxon>Pseudomonadati</taxon>
        <taxon>Pseudomonadota</taxon>
        <taxon>Gammaproteobacteria</taxon>
        <taxon>Vibrionales</taxon>
        <taxon>Vibrionaceae</taxon>
        <taxon>Vibrio</taxon>
    </lineage>
</organism>
<evidence type="ECO:0000313" key="2">
    <source>
        <dbReference type="Proteomes" id="UP001219537"/>
    </source>
</evidence>
<name>A0AAQ3AYV5_9VIBR</name>
<evidence type="ECO:0000313" key="1">
    <source>
        <dbReference type="EMBL" id="WDG07022.1"/>
    </source>
</evidence>
<dbReference type="RefSeq" id="WP_138058877.1">
    <property type="nucleotide sequence ID" value="NZ_BBKG01000023.1"/>
</dbReference>
<proteinExistence type="predicted"/>
<accession>A0AAQ3AYV5</accession>
<dbReference type="Proteomes" id="UP001219537">
    <property type="component" value="Chromosome 1"/>
</dbReference>
<reference evidence="1" key="1">
    <citation type="submission" date="2023-02" db="EMBL/GenBank/DDBJ databases">
        <title>Isolation, identification, and genome analysis of Vibrio campbellii in the Penaeus vannamei larvae stage.</title>
        <authorList>
            <person name="Huang T."/>
            <person name="Zhang B."/>
        </authorList>
    </citation>
    <scope>NUCLEOTIDE SEQUENCE</scope>
    <source>
        <strain evidence="1">20220413_1</strain>
    </source>
</reference>
<sequence length="104" mass="11523">MITYHIDKDLFHKSTGVDFASNKGKHFRKLAVNGLRALQADIVEKSYPHKTLAHRLKGIVSACGLVEPAIICNKVEQYDGVISENKSRTIILDITLNAICCLSN</sequence>
<dbReference type="EMBL" id="CP117988">
    <property type="protein sequence ID" value="WDG07022.1"/>
    <property type="molecule type" value="Genomic_DNA"/>
</dbReference>
<protein>
    <submittedName>
        <fullName evidence="1">Hpt domain-containing protein</fullName>
    </submittedName>
</protein>